<organism evidence="2">
    <name type="scientific">Cryptococcus bacillisporus CA1280</name>
    <dbReference type="NCBI Taxonomy" id="1296109"/>
    <lineage>
        <taxon>Eukaryota</taxon>
        <taxon>Fungi</taxon>
        <taxon>Dikarya</taxon>
        <taxon>Basidiomycota</taxon>
        <taxon>Agaricomycotina</taxon>
        <taxon>Tremellomycetes</taxon>
        <taxon>Tremellales</taxon>
        <taxon>Cryptococcaceae</taxon>
        <taxon>Cryptococcus</taxon>
        <taxon>Cryptococcus gattii species complex</taxon>
    </lineage>
</organism>
<dbReference type="OrthoDB" id="497927at2759"/>
<sequence length="372" mass="41425">MSRSLKVLTLEHFIIDTFTRLGSDGIERPVEQPDQVYIMHFKFNSIANIDKDRGRRHLRFVIQTVDTYIFFTIIGARAFLPPSQLGMIVDYTVSTLPRALKDALESYGDEMWAFRGRTDGLPTARAVNRYQGETRGFEYLSQPVLLTPNSLNGTHFEDIVPSVIHFISYPAPRAGKILDEINNFKTSKGWSPLIVWEPEDESLEAVTSIASHVDILGPNQNEALRLYSLSADPTFTDDDFTAILTKVCRSLAYLRPRIGAVIRAGHLGCCYASADPRGYRPEVKWVPAYWNKERNGYAEKVVDPTGAGNAFMGGVAAALSEGTSLDEAVRWGSVAASFAIEQTGLPQLTKTSDGRELWNGQNPRERLTAMSI</sequence>
<dbReference type="PANTHER" id="PTHR47098:SF2">
    <property type="entry name" value="PROTEIN MAK32"/>
    <property type="match status" value="1"/>
</dbReference>
<proteinExistence type="predicted"/>
<dbReference type="PANTHER" id="PTHR47098">
    <property type="entry name" value="PROTEIN MAK32"/>
    <property type="match status" value="1"/>
</dbReference>
<dbReference type="InterPro" id="IPR029056">
    <property type="entry name" value="Ribokinase-like"/>
</dbReference>
<dbReference type="HOGENOM" id="CLU_032834_2_0_1"/>
<protein>
    <recommendedName>
        <fullName evidence="1">Carbohydrate kinase PfkB domain-containing protein</fullName>
    </recommendedName>
</protein>
<dbReference type="Gene3D" id="3.40.1190.20">
    <property type="match status" value="1"/>
</dbReference>
<evidence type="ECO:0000313" key="2">
    <source>
        <dbReference type="EMBL" id="KIR49878.1"/>
    </source>
</evidence>
<dbReference type="SUPFAM" id="SSF53613">
    <property type="entry name" value="Ribokinase-like"/>
    <property type="match status" value="1"/>
</dbReference>
<accession>A0A0D0UNZ1</accession>
<feature type="domain" description="Carbohydrate kinase PfkB" evidence="1">
    <location>
        <begin position="180"/>
        <end position="345"/>
    </location>
</feature>
<evidence type="ECO:0000259" key="1">
    <source>
        <dbReference type="Pfam" id="PF00294"/>
    </source>
</evidence>
<dbReference type="InterPro" id="IPR011611">
    <property type="entry name" value="PfkB_dom"/>
</dbReference>
<dbReference type="AlphaFoldDB" id="A0A0D0UNZ1"/>
<gene>
    <name evidence="2" type="ORF">I312_00970</name>
</gene>
<dbReference type="Pfam" id="PF00294">
    <property type="entry name" value="PfkB"/>
    <property type="match status" value="1"/>
</dbReference>
<reference evidence="2" key="1">
    <citation type="submission" date="2015-01" db="EMBL/GenBank/DDBJ databases">
        <title>The Genome Sequence of Cryptococcus gattii CA1280.</title>
        <authorList>
            <consortium name="The Broad Institute Genomics Platform"/>
            <person name="Cuomo C."/>
            <person name="Litvintseva A."/>
            <person name="Chen Y."/>
            <person name="Heitman J."/>
            <person name="Sun S."/>
            <person name="Springer D."/>
            <person name="Dromer F."/>
            <person name="Young S."/>
            <person name="Zeng Q."/>
            <person name="Gargeya S."/>
            <person name="Abouelleil A."/>
            <person name="Alvarado L."/>
            <person name="Chapman S.B."/>
            <person name="Gainer-Dewar J."/>
            <person name="Goldberg J."/>
            <person name="Griggs A."/>
            <person name="Gujja S."/>
            <person name="Hansen M."/>
            <person name="Howarth C."/>
            <person name="Imamovic A."/>
            <person name="Larimer J."/>
            <person name="Murphy C."/>
            <person name="Naylor J."/>
            <person name="Pearson M."/>
            <person name="Priest M."/>
            <person name="Roberts A."/>
            <person name="Saif S."/>
            <person name="Shea T."/>
            <person name="Sykes S."/>
            <person name="Wortman J."/>
            <person name="Nusbaum C."/>
            <person name="Birren B."/>
        </authorList>
    </citation>
    <scope>NUCLEOTIDE SEQUENCE [LARGE SCALE GENOMIC DNA]</scope>
    <source>
        <strain evidence="2">CA1280</strain>
    </source>
</reference>
<name>A0A0D0UNZ1_CRYGA</name>
<dbReference type="EMBL" id="KN847974">
    <property type="protein sequence ID" value="KIR49878.1"/>
    <property type="molecule type" value="Genomic_DNA"/>
</dbReference>